<dbReference type="Proteomes" id="UP000267027">
    <property type="component" value="Unassembled WGS sequence"/>
</dbReference>
<keyword evidence="1 5" id="KW-0768">Sushi</keyword>
<protein>
    <submittedName>
        <fullName evidence="12">Sushi, von Willebrand factor type A, EGF and pentraxin domain-containing protein 1</fullName>
    </submittedName>
</protein>
<dbReference type="Pfam" id="PF00084">
    <property type="entry name" value="Sushi"/>
    <property type="match status" value="9"/>
</dbReference>
<dbReference type="SUPFAM" id="SSF57535">
    <property type="entry name" value="Complement control module/SCR domain"/>
    <property type="match status" value="11"/>
</dbReference>
<dbReference type="InterPro" id="IPR008197">
    <property type="entry name" value="WAP_dom"/>
</dbReference>
<dbReference type="PANTHER" id="PTHR45656">
    <property type="entry name" value="PROTEIN CBR-CLEC-78"/>
    <property type="match status" value="1"/>
</dbReference>
<evidence type="ECO:0000313" key="10">
    <source>
        <dbReference type="EMBL" id="VDM61817.1"/>
    </source>
</evidence>
<dbReference type="Gene3D" id="2.10.70.10">
    <property type="entry name" value="Complement Module, domain 1"/>
    <property type="match status" value="10"/>
</dbReference>
<feature type="domain" description="Sushi" evidence="8">
    <location>
        <begin position="456"/>
        <end position="530"/>
    </location>
</feature>
<feature type="disulfide bond" evidence="5">
    <location>
        <begin position="96"/>
        <end position="123"/>
    </location>
</feature>
<feature type="signal peptide" evidence="6">
    <location>
        <begin position="1"/>
        <end position="19"/>
    </location>
</feature>
<dbReference type="FunFam" id="2.10.70.10:FF:000014">
    <property type="entry name" value="Membrane cofactor protein"/>
    <property type="match status" value="1"/>
</dbReference>
<dbReference type="STRING" id="334426.A0A158PKL3"/>
<feature type="domain" description="Sushi" evidence="8">
    <location>
        <begin position="568"/>
        <end position="624"/>
    </location>
</feature>
<evidence type="ECO:0000256" key="1">
    <source>
        <dbReference type="ARBA" id="ARBA00022659"/>
    </source>
</evidence>
<dbReference type="OrthoDB" id="9991441at2759"/>
<organism evidence="12">
    <name type="scientific">Angiostrongylus costaricensis</name>
    <name type="common">Nematode worm</name>
    <dbReference type="NCBI Taxonomy" id="334426"/>
    <lineage>
        <taxon>Eukaryota</taxon>
        <taxon>Metazoa</taxon>
        <taxon>Ecdysozoa</taxon>
        <taxon>Nematoda</taxon>
        <taxon>Chromadorea</taxon>
        <taxon>Rhabditida</taxon>
        <taxon>Rhabditina</taxon>
        <taxon>Rhabditomorpha</taxon>
        <taxon>Strongyloidea</taxon>
        <taxon>Metastrongylidae</taxon>
        <taxon>Angiostrongylus</taxon>
    </lineage>
</organism>
<evidence type="ECO:0000259" key="9">
    <source>
        <dbReference type="PROSITE" id="PS51390"/>
    </source>
</evidence>
<evidence type="ECO:0000256" key="3">
    <source>
        <dbReference type="ARBA" id="ARBA00022737"/>
    </source>
</evidence>
<feature type="domain" description="Sushi" evidence="8">
    <location>
        <begin position="221"/>
        <end position="278"/>
    </location>
</feature>
<feature type="disulfide bond" evidence="5">
    <location>
        <begin position="501"/>
        <end position="528"/>
    </location>
</feature>
<dbReference type="InterPro" id="IPR035976">
    <property type="entry name" value="Sushi/SCR/CCP_sf"/>
</dbReference>
<accession>A0A158PKL3</accession>
<feature type="domain" description="Sushi" evidence="8">
    <location>
        <begin position="1238"/>
        <end position="1299"/>
    </location>
</feature>
<feature type="domain" description="Sushi" evidence="8">
    <location>
        <begin position="67"/>
        <end position="125"/>
    </location>
</feature>
<name>A0A158PKL3_ANGCS</name>
<keyword evidence="2 6" id="KW-0732">Signal</keyword>
<evidence type="ECO:0000256" key="5">
    <source>
        <dbReference type="PROSITE-ProRule" id="PRU00302"/>
    </source>
</evidence>
<feature type="disulfide bond" evidence="5">
    <location>
        <begin position="307"/>
        <end position="334"/>
    </location>
</feature>
<dbReference type="SMART" id="SM00032">
    <property type="entry name" value="CCP"/>
    <property type="match status" value="12"/>
</dbReference>
<keyword evidence="4 5" id="KW-1015">Disulfide bond</keyword>
<dbReference type="GO" id="GO:0005576">
    <property type="term" value="C:extracellular region"/>
    <property type="evidence" value="ECO:0007669"/>
    <property type="project" value="InterPro"/>
</dbReference>
<feature type="domain" description="Ig-like" evidence="7">
    <location>
        <begin position="957"/>
        <end position="1053"/>
    </location>
</feature>
<feature type="domain" description="Sushi" evidence="8">
    <location>
        <begin position="279"/>
        <end position="336"/>
    </location>
</feature>
<dbReference type="EMBL" id="UYYA01004431">
    <property type="protein sequence ID" value="VDM61817.1"/>
    <property type="molecule type" value="Genomic_DNA"/>
</dbReference>
<keyword evidence="3" id="KW-0677">Repeat</keyword>
<evidence type="ECO:0000256" key="4">
    <source>
        <dbReference type="ARBA" id="ARBA00023157"/>
    </source>
</evidence>
<dbReference type="PROSITE" id="PS50923">
    <property type="entry name" value="SUSHI"/>
    <property type="match status" value="9"/>
</dbReference>
<dbReference type="CDD" id="cd00033">
    <property type="entry name" value="CCP"/>
    <property type="match status" value="7"/>
</dbReference>
<evidence type="ECO:0000259" key="8">
    <source>
        <dbReference type="PROSITE" id="PS50923"/>
    </source>
</evidence>
<evidence type="ECO:0000313" key="12">
    <source>
        <dbReference type="WBParaSite" id="ACOC_0001023101-mRNA-1"/>
    </source>
</evidence>
<dbReference type="WBParaSite" id="ACOC_0001023101-mRNA-1">
    <property type="protein sequence ID" value="ACOC_0001023101-mRNA-1"/>
    <property type="gene ID" value="ACOC_0001023101"/>
</dbReference>
<proteinExistence type="predicted"/>
<dbReference type="GO" id="GO:0030414">
    <property type="term" value="F:peptidase inhibitor activity"/>
    <property type="evidence" value="ECO:0007669"/>
    <property type="project" value="InterPro"/>
</dbReference>
<feature type="disulfide bond" evidence="5">
    <location>
        <begin position="1089"/>
        <end position="1116"/>
    </location>
</feature>
<evidence type="ECO:0000256" key="2">
    <source>
        <dbReference type="ARBA" id="ARBA00022729"/>
    </source>
</evidence>
<dbReference type="InterPro" id="IPR007110">
    <property type="entry name" value="Ig-like_dom"/>
</dbReference>
<dbReference type="OMA" id="DHHDNNT"/>
<dbReference type="Gene3D" id="2.60.40.10">
    <property type="entry name" value="Immunoglobulins"/>
    <property type="match status" value="1"/>
</dbReference>
<feature type="domain" description="Sushi" evidence="8">
    <location>
        <begin position="1178"/>
        <end position="1236"/>
    </location>
</feature>
<feature type="domain" description="Sushi" evidence="8">
    <location>
        <begin position="1059"/>
        <end position="1118"/>
    </location>
</feature>
<keyword evidence="11" id="KW-1185">Reference proteome</keyword>
<dbReference type="PROSITE" id="PS51390">
    <property type="entry name" value="WAP"/>
    <property type="match status" value="1"/>
</dbReference>
<dbReference type="InterPro" id="IPR051277">
    <property type="entry name" value="SEZ6_CSMD_C4BPB_Regulators"/>
</dbReference>
<feature type="chain" id="PRO_5043135126" evidence="6">
    <location>
        <begin position="20"/>
        <end position="1301"/>
    </location>
</feature>
<evidence type="ECO:0000313" key="11">
    <source>
        <dbReference type="Proteomes" id="UP000267027"/>
    </source>
</evidence>
<feature type="disulfide bond" evidence="5">
    <location>
        <begin position="249"/>
        <end position="276"/>
    </location>
</feature>
<dbReference type="InterPro" id="IPR000436">
    <property type="entry name" value="Sushi_SCR_CCP_dom"/>
</dbReference>
<feature type="domain" description="Sushi" evidence="8">
    <location>
        <begin position="1119"/>
        <end position="1177"/>
    </location>
</feature>
<feature type="disulfide bond" evidence="5">
    <location>
        <begin position="1180"/>
        <end position="1223"/>
    </location>
</feature>
<dbReference type="InterPro" id="IPR013783">
    <property type="entry name" value="Ig-like_fold"/>
</dbReference>
<gene>
    <name evidence="10" type="ORF">ACOC_LOCUS10232</name>
</gene>
<reference evidence="10 11" key="2">
    <citation type="submission" date="2018-11" db="EMBL/GenBank/DDBJ databases">
        <authorList>
            <consortium name="Pathogen Informatics"/>
        </authorList>
    </citation>
    <scope>NUCLEOTIDE SEQUENCE [LARGE SCALE GENOMIC DNA]</scope>
    <source>
        <strain evidence="10 11">Costa Rica</strain>
    </source>
</reference>
<feature type="domain" description="WAP" evidence="9">
    <location>
        <begin position="17"/>
        <end position="66"/>
    </location>
</feature>
<dbReference type="PANTHER" id="PTHR45656:SF4">
    <property type="entry name" value="PROTEIN CBR-CLEC-78"/>
    <property type="match status" value="1"/>
</dbReference>
<dbReference type="PROSITE" id="PS50835">
    <property type="entry name" value="IG_LIKE"/>
    <property type="match status" value="1"/>
</dbReference>
<evidence type="ECO:0000259" key="7">
    <source>
        <dbReference type="PROSITE" id="PS50835"/>
    </source>
</evidence>
<comment type="caution">
    <text evidence="5">Lacks conserved residue(s) required for the propagation of feature annotation.</text>
</comment>
<evidence type="ECO:0000256" key="6">
    <source>
        <dbReference type="SAM" id="SignalP"/>
    </source>
</evidence>
<feature type="disulfide bond" evidence="5">
    <location>
        <begin position="1209"/>
        <end position="1236"/>
    </location>
</feature>
<sequence length="1301" mass="145183">MQPPYFLVLLLLIFVRIQLFSTFSCLEPNGARPKYCRKECKTDDDCKRHKRCMCDGECGLSCVNPASTCHPLGDIENGYIRTAGELRFGANAEYACNKGFVLIGPSQRRCQGNREWSGAQPSCRLQIRCGPPPEMPYAVHDGSSFTGEYDLEAEGLALAKCLLNRKNVAQWFGPDLKCKARSCPDPGKLENGVRHGDCSIAIQDFCFWDNRRENAKAMATTECPRPPDPLHGRVLGTSLTYQSTVTYSCKEGYRLVGQVQRICLAEGIWAGTEPKCEEIRCPNLPPLSNGYIEGGDTYYGAIATFRCLETMSHEGATMAKCMESGQWSHPLPKCLGSCKIPRVENGHIKGKIVDQLIISGATVELLCDDRYEANMRTLMQCHNGTWSHVPTCSPLNCHDWPPRVANARVLFSKSSHGAIAKYECNRGYYPNKEHQTIKCLFGRWTREVGPLKCLPTWCHHPSRTFGTLVGGKILLEGQMGAYEFAKYIQKVDEGRSIVFQCNKGNYLIGAPKASCVNGTWMPKVRPKCVLQTHPMIEGRIMWDRRRREVEGNSTSLHSETRSLFTRTADCPSVLSSSERVVVVHEDNDITIICREGFEFPFEFIDGRSVCVNGTWAPAPPECVPKSCRIPVRLHVFFLKRRTSQILQSGDVIEDGTSATMICVRGFHLQDECFLPSLSVGFISPAVRTLTEGQAAVLLCGSHNVTITCRRGVIAPTPSCIGNETTFCVAPRDTTSALIYSVVNGQRIELDRYQSAYPNGTFFQYKCVDYVEEASGIECVNGEWISNLLPCVSNNVTVSTWRYSFDEDMCRLPSLEKTMRIINIDNYMPQNHHRFAHGTVLMVGCVVGGRVDEHMELKCRRGKWGRRNRINCDIHGRPCEFKVQLNSRTLVYHVEKKAVVLFNQLFEEGSHLKVRCVNVGTDRLKGTSELVCRDGAWSHPTPYCVPLDPLSRNDSPPPIIIDVTNGAHAYSPTGELIVARSTTVTLSCVTPRKNGQTRWEYSSTYRTYPQLWTKVRALGIEKADANQLTVTIAQPEDNGLLHCILPNGERNTIRIRVEDRFCPPQRNSSHLSVFLTRRNLFIGTVAQYSCPVGYKAQGITTTVCEDDGTWSHSPPTCHAIQCPPLPVDGRTMSVIVSSYKFGGIAQFQCAKGFTLVGSEHVHCQSDSTWSDKVPVCTVVMCSHLEPPPNAVLLTPIRTHYHRGDVVLLGCLPNHILTGGDFVLCQENGEWTNFITKCDPFCRHPGVPLHGAATSPPKDYYLVGEKIVYYCPQQEYKLSSENVLTCISAGRWSSKLPLCLLDN</sequence>
<reference evidence="12" key="1">
    <citation type="submission" date="2016-04" db="UniProtKB">
        <authorList>
            <consortium name="WormBaseParasite"/>
        </authorList>
    </citation>
    <scope>IDENTIFICATION</scope>
</reference>
<feature type="disulfide bond" evidence="5">
    <location>
        <begin position="1148"/>
        <end position="1175"/>
    </location>
</feature>